<proteinExistence type="predicted"/>
<evidence type="ECO:0000313" key="2">
    <source>
        <dbReference type="EMBL" id="CAK0802915.1"/>
    </source>
</evidence>
<dbReference type="EMBL" id="CAUYUJ010002903">
    <property type="protein sequence ID" value="CAK0802915.1"/>
    <property type="molecule type" value="Genomic_DNA"/>
</dbReference>
<accession>A0ABN9QDZ8</accession>
<protein>
    <submittedName>
        <fullName evidence="2">Uncharacterized protein</fullName>
    </submittedName>
</protein>
<evidence type="ECO:0000256" key="1">
    <source>
        <dbReference type="SAM" id="MobiDB-lite"/>
    </source>
</evidence>
<comment type="caution">
    <text evidence="2">The sequence shown here is derived from an EMBL/GenBank/DDBJ whole genome shotgun (WGS) entry which is preliminary data.</text>
</comment>
<evidence type="ECO:0000313" key="3">
    <source>
        <dbReference type="Proteomes" id="UP001189429"/>
    </source>
</evidence>
<keyword evidence="3" id="KW-1185">Reference proteome</keyword>
<dbReference type="Proteomes" id="UP001189429">
    <property type="component" value="Unassembled WGS sequence"/>
</dbReference>
<gene>
    <name evidence="2" type="ORF">PCOR1329_LOCUS10271</name>
</gene>
<feature type="region of interest" description="Disordered" evidence="1">
    <location>
        <begin position="15"/>
        <end position="48"/>
    </location>
</feature>
<name>A0ABN9QDZ8_9DINO</name>
<organism evidence="2 3">
    <name type="scientific">Prorocentrum cordatum</name>
    <dbReference type="NCBI Taxonomy" id="2364126"/>
    <lineage>
        <taxon>Eukaryota</taxon>
        <taxon>Sar</taxon>
        <taxon>Alveolata</taxon>
        <taxon>Dinophyceae</taxon>
        <taxon>Prorocentrales</taxon>
        <taxon>Prorocentraceae</taxon>
        <taxon>Prorocentrum</taxon>
    </lineage>
</organism>
<sequence>MLEVASARATVADTEMHGLKTVSPSLPGDARAGRTSGGMRSKKRRGSNAAWNAAESTYPFCLMRCRSSLCCWRPPARFIDVENQDVRARWPDMGSWQVMTVEPAD</sequence>
<reference evidence="2" key="1">
    <citation type="submission" date="2023-10" db="EMBL/GenBank/DDBJ databases">
        <authorList>
            <person name="Chen Y."/>
            <person name="Shah S."/>
            <person name="Dougan E. K."/>
            <person name="Thang M."/>
            <person name="Chan C."/>
        </authorList>
    </citation>
    <scope>NUCLEOTIDE SEQUENCE [LARGE SCALE GENOMIC DNA]</scope>
</reference>